<proteinExistence type="predicted"/>
<comment type="caution">
    <text evidence="2">The sequence shown here is derived from an EMBL/GenBank/DDBJ whole genome shotgun (WGS) entry which is preliminary data.</text>
</comment>
<dbReference type="AlphaFoldDB" id="A0A150R7B8"/>
<protein>
    <recommendedName>
        <fullName evidence="1">Intradiol ring-cleavage dioxygenases domain-containing protein</fullName>
    </recommendedName>
</protein>
<dbReference type="PANTHER" id="PTHR34315:SF1">
    <property type="entry name" value="INTRADIOL RING-CLEAVAGE DIOXYGENASES DOMAIN-CONTAINING PROTEIN-RELATED"/>
    <property type="match status" value="1"/>
</dbReference>
<evidence type="ECO:0000313" key="3">
    <source>
        <dbReference type="Proteomes" id="UP000075635"/>
    </source>
</evidence>
<sequence length="227" mass="24347">MAGDSPDPFADGVGAACALTCAMTLGPCYAQTIERKDISEGYPGLPVRLALLVVDETCTPIEGATVDIWHTRNAGLYSGDDSVEMCTNDDEDALSHRYFRGVQPTDAEGRVDFDTCYPGWYSGRAVHIHFTVRVGGEEYVTSQLFFPEELTAEICESHPDYAEFGQPDTTNSNDTIYGGEEYVVSTEKQPDGSLLAWKTLVVRSSLADELCSTGGMGGPPGGGPPRG</sequence>
<gene>
    <name evidence="2" type="ORF">BE17_18720</name>
</gene>
<dbReference type="InterPro" id="IPR015889">
    <property type="entry name" value="Intradiol_dOase_core"/>
</dbReference>
<organism evidence="2 3">
    <name type="scientific">Sorangium cellulosum</name>
    <name type="common">Polyangium cellulosum</name>
    <dbReference type="NCBI Taxonomy" id="56"/>
    <lineage>
        <taxon>Bacteria</taxon>
        <taxon>Pseudomonadati</taxon>
        <taxon>Myxococcota</taxon>
        <taxon>Polyangia</taxon>
        <taxon>Polyangiales</taxon>
        <taxon>Polyangiaceae</taxon>
        <taxon>Sorangium</taxon>
    </lineage>
</organism>
<dbReference type="PANTHER" id="PTHR34315">
    <property type="match status" value="1"/>
</dbReference>
<dbReference type="GO" id="GO:0008199">
    <property type="term" value="F:ferric iron binding"/>
    <property type="evidence" value="ECO:0007669"/>
    <property type="project" value="InterPro"/>
</dbReference>
<dbReference type="InterPro" id="IPR000627">
    <property type="entry name" value="Intradiol_dOase_C"/>
</dbReference>
<dbReference type="Gene3D" id="2.60.130.10">
    <property type="entry name" value="Aromatic compound dioxygenase"/>
    <property type="match status" value="1"/>
</dbReference>
<dbReference type="Pfam" id="PF00775">
    <property type="entry name" value="Dioxygenase_C"/>
    <property type="match status" value="1"/>
</dbReference>
<evidence type="ECO:0000259" key="1">
    <source>
        <dbReference type="Pfam" id="PF00775"/>
    </source>
</evidence>
<evidence type="ECO:0000313" key="2">
    <source>
        <dbReference type="EMBL" id="KYF76132.1"/>
    </source>
</evidence>
<accession>A0A150R7B8</accession>
<dbReference type="SUPFAM" id="SSF49482">
    <property type="entry name" value="Aromatic compound dioxygenase"/>
    <property type="match status" value="1"/>
</dbReference>
<name>A0A150R7B8_SORCE</name>
<feature type="domain" description="Intradiol ring-cleavage dioxygenases" evidence="1">
    <location>
        <begin position="40"/>
        <end position="148"/>
    </location>
</feature>
<dbReference type="Proteomes" id="UP000075635">
    <property type="component" value="Unassembled WGS sequence"/>
</dbReference>
<dbReference type="GO" id="GO:0016702">
    <property type="term" value="F:oxidoreductase activity, acting on single donors with incorporation of molecular oxygen, incorporation of two atoms of oxygen"/>
    <property type="evidence" value="ECO:0007669"/>
    <property type="project" value="InterPro"/>
</dbReference>
<reference evidence="2 3" key="1">
    <citation type="submission" date="2014-02" db="EMBL/GenBank/DDBJ databases">
        <title>The small core and large imbalanced accessory genome model reveals a collaborative survival strategy of Sorangium cellulosum strains in nature.</title>
        <authorList>
            <person name="Han K."/>
            <person name="Peng R."/>
            <person name="Blom J."/>
            <person name="Li Y.-Z."/>
        </authorList>
    </citation>
    <scope>NUCLEOTIDE SEQUENCE [LARGE SCALE GENOMIC DNA]</scope>
    <source>
        <strain evidence="2 3">So0011-07</strain>
    </source>
</reference>
<dbReference type="EMBL" id="JEMB01003047">
    <property type="protein sequence ID" value="KYF76132.1"/>
    <property type="molecule type" value="Genomic_DNA"/>
</dbReference>